<dbReference type="AlphaFoldDB" id="A0A1L8SUS0"/>
<dbReference type="InterPro" id="IPR003593">
    <property type="entry name" value="AAA+_ATPase"/>
</dbReference>
<evidence type="ECO:0000313" key="6">
    <source>
        <dbReference type="Proteomes" id="UP000183700"/>
    </source>
</evidence>
<evidence type="ECO:0000256" key="3">
    <source>
        <dbReference type="ARBA" id="ARBA00022840"/>
    </source>
</evidence>
<dbReference type="PANTHER" id="PTHR42781">
    <property type="entry name" value="SPERMIDINE/PUTRESCINE IMPORT ATP-BINDING PROTEIN POTA"/>
    <property type="match status" value="1"/>
</dbReference>
<reference evidence="5 6" key="1">
    <citation type="submission" date="2014-12" db="EMBL/GenBank/DDBJ databases">
        <title>Draft genome sequences of 29 type strains of Enterococci.</title>
        <authorList>
            <person name="Zhong Z."/>
            <person name="Sun Z."/>
            <person name="Liu W."/>
            <person name="Zhang W."/>
            <person name="Zhang H."/>
        </authorList>
    </citation>
    <scope>NUCLEOTIDE SEQUENCE [LARGE SCALE GENOMIC DNA]</scope>
    <source>
        <strain evidence="5 6">DSM 22802</strain>
    </source>
</reference>
<dbReference type="InterPro" id="IPR027417">
    <property type="entry name" value="P-loop_NTPase"/>
</dbReference>
<organism evidence="5 6">
    <name type="scientific">Enterococcus devriesei</name>
    <dbReference type="NCBI Taxonomy" id="319970"/>
    <lineage>
        <taxon>Bacteria</taxon>
        <taxon>Bacillati</taxon>
        <taxon>Bacillota</taxon>
        <taxon>Bacilli</taxon>
        <taxon>Lactobacillales</taxon>
        <taxon>Enterococcaceae</taxon>
        <taxon>Enterococcus</taxon>
    </lineage>
</organism>
<name>A0A1L8SUS0_9ENTE</name>
<dbReference type="SUPFAM" id="SSF52540">
    <property type="entry name" value="P-loop containing nucleoside triphosphate hydrolases"/>
    <property type="match status" value="1"/>
</dbReference>
<dbReference type="GO" id="GO:0005524">
    <property type="term" value="F:ATP binding"/>
    <property type="evidence" value="ECO:0007669"/>
    <property type="project" value="UniProtKB-KW"/>
</dbReference>
<evidence type="ECO:0000313" key="5">
    <source>
        <dbReference type="EMBL" id="OJG35622.1"/>
    </source>
</evidence>
<dbReference type="Gene3D" id="3.40.50.300">
    <property type="entry name" value="P-loop containing nucleotide triphosphate hydrolases"/>
    <property type="match status" value="1"/>
</dbReference>
<dbReference type="PROSITE" id="PS50893">
    <property type="entry name" value="ABC_TRANSPORTER_2"/>
    <property type="match status" value="1"/>
</dbReference>
<dbReference type="InterPro" id="IPR017871">
    <property type="entry name" value="ABC_transporter-like_CS"/>
</dbReference>
<keyword evidence="3" id="KW-0067">ATP-binding</keyword>
<dbReference type="PROSITE" id="PS00211">
    <property type="entry name" value="ABC_TRANSPORTER_1"/>
    <property type="match status" value="1"/>
</dbReference>
<evidence type="ECO:0000256" key="1">
    <source>
        <dbReference type="ARBA" id="ARBA00022448"/>
    </source>
</evidence>
<dbReference type="GO" id="GO:0016887">
    <property type="term" value="F:ATP hydrolysis activity"/>
    <property type="evidence" value="ECO:0007669"/>
    <property type="project" value="InterPro"/>
</dbReference>
<dbReference type="InterPro" id="IPR003439">
    <property type="entry name" value="ABC_transporter-like_ATP-bd"/>
</dbReference>
<dbReference type="SMART" id="SM00382">
    <property type="entry name" value="AAA"/>
    <property type="match status" value="1"/>
</dbReference>
<dbReference type="PANTHER" id="PTHR42781:SF9">
    <property type="entry name" value="AMINO ACID ABC TRANSPORTER, ATP-BINDING PROTEIN-RELATED"/>
    <property type="match status" value="1"/>
</dbReference>
<protein>
    <recommendedName>
        <fullName evidence="4">ABC transporter domain-containing protein</fullName>
    </recommendedName>
</protein>
<dbReference type="STRING" id="319970.RV00_GL002376"/>
<comment type="caution">
    <text evidence="5">The sequence shown here is derived from an EMBL/GenBank/DDBJ whole genome shotgun (WGS) entry which is preliminary data.</text>
</comment>
<accession>A0A1L8SUS0</accession>
<gene>
    <name evidence="5" type="ORF">RV00_GL002376</name>
</gene>
<proteinExistence type="predicted"/>
<dbReference type="EMBL" id="JXKM01000005">
    <property type="protein sequence ID" value="OJG35622.1"/>
    <property type="molecule type" value="Genomic_DNA"/>
</dbReference>
<keyword evidence="6" id="KW-1185">Reference proteome</keyword>
<keyword evidence="1" id="KW-0813">Transport</keyword>
<sequence>MKKMIELKKVNKSFGTKKVINNLDLVIPDGQILAIVGPSGGGKTTLLRTLAGLETADSGTFLLDGQPFDPSGAKNKEQVVGVVFQDFQLFPHLSVLDNITIGPRLVLKQDTETYLAKAKDLAGLLGIEELLNNYPYQLSGGQKQRLAIARAMAMNPKVLAYDEPTSALDPALRQQVENLILGLKADGVTQIVVTHDLVFAEAIGDKVLKVEPIK</sequence>
<dbReference type="Proteomes" id="UP000183700">
    <property type="component" value="Unassembled WGS sequence"/>
</dbReference>
<keyword evidence="2" id="KW-0547">Nucleotide-binding</keyword>
<evidence type="ECO:0000259" key="4">
    <source>
        <dbReference type="PROSITE" id="PS50893"/>
    </source>
</evidence>
<dbReference type="InterPro" id="IPR050093">
    <property type="entry name" value="ABC_SmlMolc_Importer"/>
</dbReference>
<feature type="domain" description="ABC transporter" evidence="4">
    <location>
        <begin position="5"/>
        <end position="213"/>
    </location>
</feature>
<dbReference type="Pfam" id="PF00005">
    <property type="entry name" value="ABC_tran"/>
    <property type="match status" value="1"/>
</dbReference>
<evidence type="ECO:0000256" key="2">
    <source>
        <dbReference type="ARBA" id="ARBA00022741"/>
    </source>
</evidence>